<dbReference type="AlphaFoldDB" id="A0A2M4CB27"/>
<accession>A0A2M4CB27</accession>
<dbReference type="EMBL" id="GGFJ01013399">
    <property type="protein sequence ID" value="MBW62540.1"/>
    <property type="molecule type" value="Transcribed_RNA"/>
</dbReference>
<evidence type="ECO:0000313" key="1">
    <source>
        <dbReference type="EMBL" id="MBW62540.1"/>
    </source>
</evidence>
<reference evidence="1" key="1">
    <citation type="submission" date="2018-01" db="EMBL/GenBank/DDBJ databases">
        <title>An insight into the sialome of Amazonian anophelines.</title>
        <authorList>
            <person name="Ribeiro J.M."/>
            <person name="Scarpassa V."/>
            <person name="Calvo E."/>
        </authorList>
    </citation>
    <scope>NUCLEOTIDE SEQUENCE</scope>
    <source>
        <tissue evidence="1">Salivary glands</tissue>
    </source>
</reference>
<sequence>MKCSSSRRCRLVRFALFASWPSLDPVASVVSSSVFRLSSCSISCSFRLCFAIFCSSFSRFCAIASNSRAFDFGFSSKIVVEGR</sequence>
<protein>
    <submittedName>
        <fullName evidence="1">Putative secreted protein</fullName>
    </submittedName>
</protein>
<organism evidence="1">
    <name type="scientific">Anopheles marajoara</name>
    <dbReference type="NCBI Taxonomy" id="58244"/>
    <lineage>
        <taxon>Eukaryota</taxon>
        <taxon>Metazoa</taxon>
        <taxon>Ecdysozoa</taxon>
        <taxon>Arthropoda</taxon>
        <taxon>Hexapoda</taxon>
        <taxon>Insecta</taxon>
        <taxon>Pterygota</taxon>
        <taxon>Neoptera</taxon>
        <taxon>Endopterygota</taxon>
        <taxon>Diptera</taxon>
        <taxon>Nematocera</taxon>
        <taxon>Culicoidea</taxon>
        <taxon>Culicidae</taxon>
        <taxon>Anophelinae</taxon>
        <taxon>Anopheles</taxon>
    </lineage>
</organism>
<proteinExistence type="predicted"/>
<name>A0A2M4CB27_9DIPT</name>